<dbReference type="EMBL" id="MU795023">
    <property type="protein sequence ID" value="KAJ3812448.1"/>
    <property type="molecule type" value="Genomic_DNA"/>
</dbReference>
<sequence length="359" mass="40761">MNDAYWMNAEAFLPTVDEMAIPVLDVRYNKGEMELSWSQRVYSGDGDGGRKEGSQAAFVVLYAKKHCGIVAYGSKPLTWSKVPRSSRWTSTHRSLLTSRGPRWSKKEGRESAKNQNIKHLVREYSVKISQMKKFGFPGMGGHHPKWWDAEEQRTWIWQPYLETELSLEDILGKYVFVAMHDEDDYNLQMTLSNPGHITLSAPQNTLLSWDTVEGTYERAQLTGSFTGVHPPGPSRLTPAELALTRPNLRRFDFHTMVPPNWYLGKVNHAIDVVTPMDSNGNHYISVMLHYFDNPREDGVWYLGKKVVGGVDGERGLTEDERVKLGIGSHLLKPSTIYQQQVAYGRVSLNTFSRATDLIP</sequence>
<name>A0ACC1U6L6_9AGAR</name>
<evidence type="ECO:0000313" key="1">
    <source>
        <dbReference type="EMBL" id="KAJ3812448.1"/>
    </source>
</evidence>
<proteinExistence type="predicted"/>
<comment type="caution">
    <text evidence="1">The sequence shown here is derived from an EMBL/GenBank/DDBJ whole genome shotgun (WGS) entry which is preliminary data.</text>
</comment>
<keyword evidence="2" id="KW-1185">Reference proteome</keyword>
<dbReference type="Proteomes" id="UP001163835">
    <property type="component" value="Unassembled WGS sequence"/>
</dbReference>
<evidence type="ECO:0000313" key="2">
    <source>
        <dbReference type="Proteomes" id="UP001163835"/>
    </source>
</evidence>
<gene>
    <name evidence="1" type="ORF">F5876DRAFT_63983</name>
</gene>
<reference evidence="1" key="1">
    <citation type="submission" date="2022-09" db="EMBL/GenBank/DDBJ databases">
        <title>A Global Phylogenomic Analysis of the Shiitake Genus Lentinula.</title>
        <authorList>
            <consortium name="DOE Joint Genome Institute"/>
            <person name="Sierra-Patev S."/>
            <person name="Min B."/>
            <person name="Naranjo-Ortiz M."/>
            <person name="Looney B."/>
            <person name="Konkel Z."/>
            <person name="Slot J.C."/>
            <person name="Sakamoto Y."/>
            <person name="Steenwyk J.L."/>
            <person name="Rokas A."/>
            <person name="Carro J."/>
            <person name="Camarero S."/>
            <person name="Ferreira P."/>
            <person name="Molpeceres G."/>
            <person name="Ruiz-Duenas F.J."/>
            <person name="Serrano A."/>
            <person name="Henrissat B."/>
            <person name="Drula E."/>
            <person name="Hughes K.W."/>
            <person name="Mata J.L."/>
            <person name="Ishikawa N.K."/>
            <person name="Vargas-Isla R."/>
            <person name="Ushijima S."/>
            <person name="Smith C.A."/>
            <person name="Ahrendt S."/>
            <person name="Andreopoulos W."/>
            <person name="He G."/>
            <person name="Labutti K."/>
            <person name="Lipzen A."/>
            <person name="Ng V."/>
            <person name="Riley R."/>
            <person name="Sandor L."/>
            <person name="Barry K."/>
            <person name="Martinez A.T."/>
            <person name="Xiao Y."/>
            <person name="Gibbons J.G."/>
            <person name="Terashima K."/>
            <person name="Grigoriev I.V."/>
            <person name="Hibbett D.S."/>
        </authorList>
    </citation>
    <scope>NUCLEOTIDE SEQUENCE</scope>
    <source>
        <strain evidence="1">TMI1499</strain>
    </source>
</reference>
<accession>A0ACC1U6L6</accession>
<protein>
    <submittedName>
        <fullName evidence="1">Uncharacterized protein</fullName>
    </submittedName>
</protein>
<organism evidence="1 2">
    <name type="scientific">Lentinula aff. lateritia</name>
    <dbReference type="NCBI Taxonomy" id="2804960"/>
    <lineage>
        <taxon>Eukaryota</taxon>
        <taxon>Fungi</taxon>
        <taxon>Dikarya</taxon>
        <taxon>Basidiomycota</taxon>
        <taxon>Agaricomycotina</taxon>
        <taxon>Agaricomycetes</taxon>
        <taxon>Agaricomycetidae</taxon>
        <taxon>Agaricales</taxon>
        <taxon>Marasmiineae</taxon>
        <taxon>Omphalotaceae</taxon>
        <taxon>Lentinula</taxon>
    </lineage>
</organism>